<dbReference type="GO" id="GO:0005737">
    <property type="term" value="C:cytoplasm"/>
    <property type="evidence" value="ECO:0007669"/>
    <property type="project" value="UniProtKB-SubCell"/>
</dbReference>
<dbReference type="SUPFAM" id="SSF88697">
    <property type="entry name" value="PUA domain-like"/>
    <property type="match status" value="1"/>
</dbReference>
<comment type="subcellular location">
    <subcellularLocation>
        <location evidence="1 12">Cytoplasm</location>
    </subcellularLocation>
</comment>
<keyword evidence="16" id="KW-1185">Reference proteome</keyword>
<keyword evidence="8 12" id="KW-0808">Transferase</keyword>
<dbReference type="Pfam" id="PF20260">
    <property type="entry name" value="PUA_4"/>
    <property type="match status" value="1"/>
</dbReference>
<dbReference type="InterPro" id="IPR006700">
    <property type="entry name" value="RsmE"/>
</dbReference>
<evidence type="ECO:0000313" key="16">
    <source>
        <dbReference type="Proteomes" id="UP000623250"/>
    </source>
</evidence>
<keyword evidence="5 12" id="KW-0963">Cytoplasm</keyword>
<dbReference type="InterPro" id="IPR046887">
    <property type="entry name" value="RsmE_PUA-like"/>
</dbReference>
<dbReference type="InterPro" id="IPR015947">
    <property type="entry name" value="PUA-like_sf"/>
</dbReference>
<name>A0A8I1GCI3_9HYPH</name>
<evidence type="ECO:0000256" key="2">
    <source>
        <dbReference type="ARBA" id="ARBA00005528"/>
    </source>
</evidence>
<dbReference type="EMBL" id="JAEMUK010000013">
    <property type="protein sequence ID" value="MBJ7543315.1"/>
    <property type="molecule type" value="Genomic_DNA"/>
</dbReference>
<dbReference type="Gene3D" id="2.40.240.20">
    <property type="entry name" value="Hypothetical PUA domain-like, domain 1"/>
    <property type="match status" value="1"/>
</dbReference>
<evidence type="ECO:0000256" key="10">
    <source>
        <dbReference type="ARBA" id="ARBA00025699"/>
    </source>
</evidence>
<evidence type="ECO:0000256" key="12">
    <source>
        <dbReference type="PIRNR" id="PIRNR015601"/>
    </source>
</evidence>
<evidence type="ECO:0000256" key="7">
    <source>
        <dbReference type="ARBA" id="ARBA00022603"/>
    </source>
</evidence>
<proteinExistence type="inferred from homology"/>
<evidence type="ECO:0000256" key="5">
    <source>
        <dbReference type="ARBA" id="ARBA00022490"/>
    </source>
</evidence>
<keyword evidence="6 12" id="KW-0698">rRNA processing</keyword>
<evidence type="ECO:0000256" key="11">
    <source>
        <dbReference type="ARBA" id="ARBA00047944"/>
    </source>
</evidence>
<comment type="function">
    <text evidence="10 12">Specifically methylates the N3 position of the uracil ring of uridine 1498 (m3U1498) in 16S rRNA. Acts on the fully assembled 30S ribosomal subunit.</text>
</comment>
<dbReference type="Proteomes" id="UP000623250">
    <property type="component" value="Unassembled WGS sequence"/>
</dbReference>
<dbReference type="InterPro" id="IPR029026">
    <property type="entry name" value="tRNA_m1G_MTases_N"/>
</dbReference>
<evidence type="ECO:0000256" key="4">
    <source>
        <dbReference type="ARBA" id="ARBA00013673"/>
    </source>
</evidence>
<dbReference type="GO" id="GO:0070475">
    <property type="term" value="P:rRNA base methylation"/>
    <property type="evidence" value="ECO:0007669"/>
    <property type="project" value="TreeGrafter"/>
</dbReference>
<keyword evidence="7 12" id="KW-0489">Methyltransferase</keyword>
<organism evidence="15 16">
    <name type="scientific">Rhodomicrobium udaipurense</name>
    <dbReference type="NCBI Taxonomy" id="1202716"/>
    <lineage>
        <taxon>Bacteria</taxon>
        <taxon>Pseudomonadati</taxon>
        <taxon>Pseudomonadota</taxon>
        <taxon>Alphaproteobacteria</taxon>
        <taxon>Hyphomicrobiales</taxon>
        <taxon>Hyphomicrobiaceae</taxon>
        <taxon>Rhodomicrobium</taxon>
    </lineage>
</organism>
<sequence>MAMQRIFVANKLDPDGEIALDTAQAHYLLNVLRLSEGAEFLTFDGTSGEWRAKIVKARKSACTIRLTEKVREQTAPTGIHYAFAPLKQARLDYMVQKAVEMGASLLQPVITQHTAVPRLGADRMKANAIEAAEQCGVLTLPEIKAPVKFAAFLQAFDKDRALVFCDERAEVASPLDALAALSGRKVTALIGPEGGFSENERADLLSRSFVCPISLGPRIMRADTAAVAVLALLNVTVGDWRR</sequence>
<evidence type="ECO:0000256" key="3">
    <source>
        <dbReference type="ARBA" id="ARBA00012328"/>
    </source>
</evidence>
<reference evidence="15 16" key="1">
    <citation type="submission" date="2020-12" db="EMBL/GenBank/DDBJ databases">
        <title>Revised draft genomes of Rhodomicrobium vannielii ATCC 17100 and Rhodomicrobium udaipurense JA643.</title>
        <authorList>
            <person name="Conners E.M."/>
            <person name="Davenport E.J."/>
            <person name="Bose A."/>
        </authorList>
    </citation>
    <scope>NUCLEOTIDE SEQUENCE [LARGE SCALE GENOMIC DNA]</scope>
    <source>
        <strain evidence="15 16">JA643</strain>
    </source>
</reference>
<dbReference type="CDD" id="cd18084">
    <property type="entry name" value="RsmE-like"/>
    <property type="match status" value="1"/>
</dbReference>
<keyword evidence="9 12" id="KW-0949">S-adenosyl-L-methionine</keyword>
<evidence type="ECO:0000259" key="14">
    <source>
        <dbReference type="Pfam" id="PF20260"/>
    </source>
</evidence>
<dbReference type="InterPro" id="IPR029028">
    <property type="entry name" value="Alpha/beta_knot_MTases"/>
</dbReference>
<evidence type="ECO:0000256" key="8">
    <source>
        <dbReference type="ARBA" id="ARBA00022679"/>
    </source>
</evidence>
<dbReference type="PIRSF" id="PIRSF015601">
    <property type="entry name" value="MTase_slr0722"/>
    <property type="match status" value="1"/>
</dbReference>
<evidence type="ECO:0000313" key="15">
    <source>
        <dbReference type="EMBL" id="MBJ7543315.1"/>
    </source>
</evidence>
<evidence type="ECO:0000256" key="1">
    <source>
        <dbReference type="ARBA" id="ARBA00004496"/>
    </source>
</evidence>
<dbReference type="Pfam" id="PF04452">
    <property type="entry name" value="Methyltrans_RNA"/>
    <property type="match status" value="1"/>
</dbReference>
<dbReference type="InterPro" id="IPR046886">
    <property type="entry name" value="RsmE_MTase_dom"/>
</dbReference>
<protein>
    <recommendedName>
        <fullName evidence="4 12">Ribosomal RNA small subunit methyltransferase E</fullName>
        <ecNumber evidence="3 12">2.1.1.193</ecNumber>
    </recommendedName>
</protein>
<dbReference type="AlphaFoldDB" id="A0A8I1GCI3"/>
<dbReference type="EC" id="2.1.1.193" evidence="3 12"/>
<comment type="catalytic activity">
    <reaction evidence="11 12">
        <text>uridine(1498) in 16S rRNA + S-adenosyl-L-methionine = N(3)-methyluridine(1498) in 16S rRNA + S-adenosyl-L-homocysteine + H(+)</text>
        <dbReference type="Rhea" id="RHEA:42920"/>
        <dbReference type="Rhea" id="RHEA-COMP:10283"/>
        <dbReference type="Rhea" id="RHEA-COMP:10284"/>
        <dbReference type="ChEBI" id="CHEBI:15378"/>
        <dbReference type="ChEBI" id="CHEBI:57856"/>
        <dbReference type="ChEBI" id="CHEBI:59789"/>
        <dbReference type="ChEBI" id="CHEBI:65315"/>
        <dbReference type="ChEBI" id="CHEBI:74502"/>
        <dbReference type="EC" id="2.1.1.193"/>
    </reaction>
</comment>
<dbReference type="NCBIfam" id="TIGR00046">
    <property type="entry name" value="RsmE family RNA methyltransferase"/>
    <property type="match status" value="1"/>
</dbReference>
<comment type="similarity">
    <text evidence="2 12">Belongs to the RNA methyltransferase RsmE family.</text>
</comment>
<dbReference type="PANTHER" id="PTHR30027:SF3">
    <property type="entry name" value="16S RRNA (URACIL(1498)-N(3))-METHYLTRANSFERASE"/>
    <property type="match status" value="1"/>
</dbReference>
<dbReference type="SUPFAM" id="SSF75217">
    <property type="entry name" value="alpha/beta knot"/>
    <property type="match status" value="1"/>
</dbReference>
<dbReference type="Gene3D" id="3.40.1280.10">
    <property type="match status" value="1"/>
</dbReference>
<gene>
    <name evidence="15" type="ORF">JDN41_07075</name>
</gene>
<evidence type="ECO:0000256" key="9">
    <source>
        <dbReference type="ARBA" id="ARBA00022691"/>
    </source>
</evidence>
<feature type="domain" description="Ribosomal RNA small subunit methyltransferase E methyltransferase" evidence="13">
    <location>
        <begin position="75"/>
        <end position="233"/>
    </location>
</feature>
<evidence type="ECO:0000256" key="6">
    <source>
        <dbReference type="ARBA" id="ARBA00022552"/>
    </source>
</evidence>
<dbReference type="GO" id="GO:0070042">
    <property type="term" value="F:rRNA (uridine-N3-)-methyltransferase activity"/>
    <property type="evidence" value="ECO:0007669"/>
    <property type="project" value="TreeGrafter"/>
</dbReference>
<dbReference type="PANTHER" id="PTHR30027">
    <property type="entry name" value="RIBOSOMAL RNA SMALL SUBUNIT METHYLTRANSFERASE E"/>
    <property type="match status" value="1"/>
</dbReference>
<accession>A0A8I1GCI3</accession>
<comment type="caution">
    <text evidence="15">The sequence shown here is derived from an EMBL/GenBank/DDBJ whole genome shotgun (WGS) entry which is preliminary data.</text>
</comment>
<feature type="domain" description="Ribosomal RNA small subunit methyltransferase E PUA-like" evidence="14">
    <location>
        <begin position="20"/>
        <end position="66"/>
    </location>
</feature>
<dbReference type="NCBIfam" id="NF008696">
    <property type="entry name" value="PRK11713.3-5"/>
    <property type="match status" value="1"/>
</dbReference>
<evidence type="ECO:0000259" key="13">
    <source>
        <dbReference type="Pfam" id="PF04452"/>
    </source>
</evidence>